<dbReference type="PANTHER" id="PTHR42060:SF1">
    <property type="entry name" value="NHL REPEAT-CONTAINING PROTEIN"/>
    <property type="match status" value="1"/>
</dbReference>
<accession>A0A1T3CWZ8</accession>
<protein>
    <submittedName>
        <fullName evidence="2">Quinoprotein amine dehydrogenase beta chain-like protein</fullName>
    </submittedName>
</protein>
<dbReference type="Gene3D" id="2.120.10.30">
    <property type="entry name" value="TolB, C-terminal domain"/>
    <property type="match status" value="1"/>
</dbReference>
<dbReference type="EMBL" id="LVVK01000005">
    <property type="protein sequence ID" value="OPB45649.1"/>
    <property type="molecule type" value="Genomic_DNA"/>
</dbReference>
<proteinExistence type="predicted"/>
<evidence type="ECO:0000313" key="2">
    <source>
        <dbReference type="EMBL" id="OPB45649.1"/>
    </source>
</evidence>
<dbReference type="PANTHER" id="PTHR42060">
    <property type="entry name" value="NHL REPEAT-CONTAINING PROTEIN-RELATED"/>
    <property type="match status" value="1"/>
</dbReference>
<dbReference type="SUPFAM" id="SSF63829">
    <property type="entry name" value="Calcium-dependent phosphotriesterase"/>
    <property type="match status" value="1"/>
</dbReference>
<name>A0A1T3CWZ8_9HYPO</name>
<dbReference type="InterPro" id="IPR052998">
    <property type="entry name" value="Hetero-Diels-Alderase-like"/>
</dbReference>
<gene>
    <name evidence="2" type="ORF">A0O28_0078590</name>
</gene>
<organism evidence="2 3">
    <name type="scientific">Trichoderma guizhouense</name>
    <dbReference type="NCBI Taxonomy" id="1491466"/>
    <lineage>
        <taxon>Eukaryota</taxon>
        <taxon>Fungi</taxon>
        <taxon>Dikarya</taxon>
        <taxon>Ascomycota</taxon>
        <taxon>Pezizomycotina</taxon>
        <taxon>Sordariomycetes</taxon>
        <taxon>Hypocreomycetidae</taxon>
        <taxon>Hypocreales</taxon>
        <taxon>Hypocreaceae</taxon>
        <taxon>Trichoderma</taxon>
    </lineage>
</organism>
<comment type="caution">
    <text evidence="2">The sequence shown here is derived from an EMBL/GenBank/DDBJ whole genome shotgun (WGS) entry which is preliminary data.</text>
</comment>
<feature type="signal peptide" evidence="1">
    <location>
        <begin position="1"/>
        <end position="18"/>
    </location>
</feature>
<evidence type="ECO:0000256" key="1">
    <source>
        <dbReference type="SAM" id="SignalP"/>
    </source>
</evidence>
<feature type="chain" id="PRO_5013114815" evidence="1">
    <location>
        <begin position="19"/>
        <end position="357"/>
    </location>
</feature>
<keyword evidence="3" id="KW-1185">Reference proteome</keyword>
<dbReference type="Proteomes" id="UP000191004">
    <property type="component" value="Unassembled WGS sequence"/>
</dbReference>
<reference evidence="2 3" key="1">
    <citation type="submission" date="2016-04" db="EMBL/GenBank/DDBJ databases">
        <title>Multiple horizontal gene transfer events from other fungi enriched the ability of the initially mycotrophic fungus Trichoderma (Ascomycota) to feed on dead plant biomass.</title>
        <authorList>
            <person name="Atanasova L."/>
            <person name="Chenthamara K."/>
            <person name="Zhang J."/>
            <person name="Grujic M."/>
            <person name="Henrissat B."/>
            <person name="Kuo A."/>
            <person name="Aertz A."/>
            <person name="Salamov A."/>
            <person name="Lipzen A."/>
            <person name="Labutti K."/>
            <person name="Barry K."/>
            <person name="Miao Y."/>
            <person name="Rahimi M.J."/>
            <person name="Shen Q."/>
            <person name="Grigoriev I.V."/>
            <person name="Kubicek C.P."/>
            <person name="Druzhinina I.S."/>
        </authorList>
    </citation>
    <scope>NUCLEOTIDE SEQUENCE [LARGE SCALE GENOMIC DNA]</scope>
    <source>
        <strain evidence="2 3">NJAU 4742</strain>
    </source>
</reference>
<evidence type="ECO:0000313" key="3">
    <source>
        <dbReference type="Proteomes" id="UP000191004"/>
    </source>
</evidence>
<sequence>MFLPATFALCTLFGLGIAVPEPRSLDSVRTVFQFPPETFFENLAVRPNGEILTGLLNEPQLFVIDPDPETGAPQAVLVHEFTDSLGLAGIAEYEPDVFAVISGRFDIPTGDVGPGSWNVWSVDMNGVSVQGNVLSGSPNVSLIANVASANFLNGITLLSQSEGTFLLSDVNAGVVYRLDTRGNYEVVINSTLTNAVPEPPVPPAGVDGLHVHHDGDLKTLYFVNAGQKFLASVAINDDGTPAGDIEIVARPLEPVDTYDDFTLDCEGNIFLVTGSGNGVESISISGQRSIIAGNVNSTAIAEPTSAAFGRGSNDKNVLYVSTLGGMEVPVDGNITIGAQLVAVTTSSQGSAACALYL</sequence>
<keyword evidence="1" id="KW-0732">Signal</keyword>
<dbReference type="OrthoDB" id="5233393at2759"/>
<dbReference type="AlphaFoldDB" id="A0A1T3CWZ8"/>
<dbReference type="InterPro" id="IPR011042">
    <property type="entry name" value="6-blade_b-propeller_TolB-like"/>
</dbReference>